<protein>
    <submittedName>
        <fullName evidence="1">Uncharacterized protein</fullName>
    </submittedName>
</protein>
<name>A0ABV4WD52_9CYAN</name>
<comment type="caution">
    <text evidence="1">The sequence shown here is derived from an EMBL/GenBank/DDBJ whole genome shotgun (WGS) entry which is preliminary data.</text>
</comment>
<keyword evidence="2" id="KW-1185">Reference proteome</keyword>
<reference evidence="1 2" key="1">
    <citation type="submission" date="2024-09" db="EMBL/GenBank/DDBJ databases">
        <title>Floridaenema gen nov. (Aerosakkonemataceae, Aerosakkonematales ord. nov., Cyanobacteria) from benthic tropical and subtropical fresh waters, with the description of four new species.</title>
        <authorList>
            <person name="Moretto J.A."/>
            <person name="Berthold D.E."/>
            <person name="Lefler F.W."/>
            <person name="Huang I.-S."/>
            <person name="Laughinghouse H. IV."/>
        </authorList>
    </citation>
    <scope>NUCLEOTIDE SEQUENCE [LARGE SCALE GENOMIC DNA]</scope>
    <source>
        <strain evidence="1 2">BLCC-F167</strain>
    </source>
</reference>
<dbReference type="EMBL" id="JBHFNT010000007">
    <property type="protein sequence ID" value="MFB2833002.1"/>
    <property type="molecule type" value="Genomic_DNA"/>
</dbReference>
<evidence type="ECO:0000313" key="1">
    <source>
        <dbReference type="EMBL" id="MFB2833002.1"/>
    </source>
</evidence>
<accession>A0ABV4WD52</accession>
<proteinExistence type="predicted"/>
<dbReference type="RefSeq" id="WP_413275478.1">
    <property type="nucleotide sequence ID" value="NZ_JBHFNT010000007.1"/>
</dbReference>
<evidence type="ECO:0000313" key="2">
    <source>
        <dbReference type="Proteomes" id="UP001576780"/>
    </source>
</evidence>
<gene>
    <name evidence="1" type="ORF">ACE1CA_00555</name>
</gene>
<sequence>MTYLILQILGNSDILAKDGNDGVKALGDVRTLEQIQKKAKRNEEMFDQKPSLFNFPLIQKLYERQIEENKLSGDRVLFGIILTSQIGWMEERKIKDGWYNFVRADGIWWKDILVKWCALENNNIKCYPLTFEIPVEAKDGVADWEKMAKEIQIWVQNYIKFESGLIKFCPPDTEEIQIEKLIIQHSSGTPALSSALYLWGIERKIAGIKNIEFAYISKEEQDYLSAHQGTHWKWRLKDPQIRELLKIQDFSGALRLLDKDHLCYEQLKDSLEFLDKAVSLNLSDRYNGSDESRRINPGRDAIIERVSIALWSEKAFRDRNQWLHWYLRMAGAFELALLLLVEKQGENCENGKFEWKDKEQNINLFFTIKDEGFESNISEKIGISNVVTVLLSKGKAKLIKTDCEQQSTSESEQAIRECQINKINKTPEWSEFKKFYLKPGFSDLRNKLFHSLAGEKLESELFKITEDLRNKTEYAGKNPSQVAVELLNYIIELSGESGSIKNREKFYIEKVEQIERWLEWNKNG</sequence>
<organism evidence="1 2">
    <name type="scientific">Floridaenema evergladense BLCC-F167</name>
    <dbReference type="NCBI Taxonomy" id="3153639"/>
    <lineage>
        <taxon>Bacteria</taxon>
        <taxon>Bacillati</taxon>
        <taxon>Cyanobacteriota</taxon>
        <taxon>Cyanophyceae</taxon>
        <taxon>Oscillatoriophycideae</taxon>
        <taxon>Aerosakkonematales</taxon>
        <taxon>Aerosakkonemataceae</taxon>
        <taxon>Floridanema</taxon>
        <taxon>Floridanema evergladense</taxon>
    </lineage>
</organism>
<dbReference type="Proteomes" id="UP001576780">
    <property type="component" value="Unassembled WGS sequence"/>
</dbReference>